<evidence type="ECO:0000313" key="2">
    <source>
        <dbReference type="EMBL" id="KAF6737246.1"/>
    </source>
</evidence>
<feature type="compositionally biased region" description="Polar residues" evidence="1">
    <location>
        <begin position="95"/>
        <end position="111"/>
    </location>
</feature>
<reference evidence="2" key="1">
    <citation type="journal article" name="BMC Genomics">
        <title>Long-read sequencing and de novo genome assembly of marine medaka (Oryzias melastigma).</title>
        <authorList>
            <person name="Liang P."/>
            <person name="Saqib H.S.A."/>
            <person name="Ni X."/>
            <person name="Shen Y."/>
        </authorList>
    </citation>
    <scope>NUCLEOTIDE SEQUENCE</scope>
    <source>
        <strain evidence="2">Bigg-433</strain>
    </source>
</reference>
<dbReference type="EMBL" id="WKFB01000068">
    <property type="protein sequence ID" value="KAF6737246.1"/>
    <property type="molecule type" value="Genomic_DNA"/>
</dbReference>
<sequence>MHEVLAPSADREEQCRKDVQLLVHPDCQLELRSLWNEADEGIPPNTLLNRVRPWERENKPDLSAETEGSCGNNSLWMSAELLSQMHLQKPENIPASFNRSELPNQETDTRM</sequence>
<accession>A0A834L0C7</accession>
<dbReference type="AlphaFoldDB" id="A0A834L0C7"/>
<organism evidence="2 3">
    <name type="scientific">Oryzias melastigma</name>
    <name type="common">Marine medaka</name>
    <dbReference type="NCBI Taxonomy" id="30732"/>
    <lineage>
        <taxon>Eukaryota</taxon>
        <taxon>Metazoa</taxon>
        <taxon>Chordata</taxon>
        <taxon>Craniata</taxon>
        <taxon>Vertebrata</taxon>
        <taxon>Euteleostomi</taxon>
        <taxon>Actinopterygii</taxon>
        <taxon>Neopterygii</taxon>
        <taxon>Teleostei</taxon>
        <taxon>Neoteleostei</taxon>
        <taxon>Acanthomorphata</taxon>
        <taxon>Ovalentaria</taxon>
        <taxon>Atherinomorphae</taxon>
        <taxon>Beloniformes</taxon>
        <taxon>Adrianichthyidae</taxon>
        <taxon>Oryziinae</taxon>
        <taxon>Oryzias</taxon>
    </lineage>
</organism>
<proteinExistence type="predicted"/>
<protein>
    <submittedName>
        <fullName evidence="2">Uncharacterized protein</fullName>
    </submittedName>
</protein>
<dbReference type="Proteomes" id="UP000646548">
    <property type="component" value="Unassembled WGS sequence"/>
</dbReference>
<comment type="caution">
    <text evidence="2">The sequence shown here is derived from an EMBL/GenBank/DDBJ whole genome shotgun (WGS) entry which is preliminary data.</text>
</comment>
<evidence type="ECO:0000313" key="3">
    <source>
        <dbReference type="Proteomes" id="UP000646548"/>
    </source>
</evidence>
<evidence type="ECO:0000256" key="1">
    <source>
        <dbReference type="SAM" id="MobiDB-lite"/>
    </source>
</evidence>
<gene>
    <name evidence="2" type="ORF">FQA47_022171</name>
</gene>
<feature type="region of interest" description="Disordered" evidence="1">
    <location>
        <begin position="90"/>
        <end position="111"/>
    </location>
</feature>
<name>A0A834L0C7_ORYME</name>